<dbReference type="EMBL" id="MAOE01000121">
    <property type="protein sequence ID" value="OJD58736.1"/>
    <property type="molecule type" value="Genomic_DNA"/>
</dbReference>
<dbReference type="RefSeq" id="WP_071758910.1">
    <property type="nucleotide sequence ID" value="NZ_CBCSIO010000009.1"/>
</dbReference>
<dbReference type="Proteomes" id="UP000181873">
    <property type="component" value="Unassembled WGS sequence"/>
</dbReference>
<evidence type="ECO:0000313" key="2">
    <source>
        <dbReference type="Proteomes" id="UP000181873"/>
    </source>
</evidence>
<dbReference type="AlphaFoldDB" id="A0A1J9SYL0"/>
<sequence length="255" mass="29532">MFEYLPEKRSFTIKLGQIIAHEIVKNGIMSKESRNIYDLNMMNRYELAADALRKMPERYLVGTYTRDKIIKDIAMYIDERIPSAYAKWGAEDNYKAPSRITVSADSYGLIYHFEENRKKKNKAVSTKKQTLKSTKIEVKIETEVTKSTDEQVKDANFAQLTQYLRKNRVVVEKKVFRAILFAVNGMTIYMQTKSEAIRMASKYCNVTQKSIKEHIDRMGIVSERALKTKSNFGKTTAKAEAISINQLKKRLAREK</sequence>
<comment type="caution">
    <text evidence="1">The sequence shown here is derived from an EMBL/GenBank/DDBJ whole genome shotgun (WGS) entry which is preliminary data.</text>
</comment>
<accession>A0A1J9SYL0</accession>
<proteinExistence type="predicted"/>
<evidence type="ECO:0000313" key="1">
    <source>
        <dbReference type="EMBL" id="OJD58736.1"/>
    </source>
</evidence>
<organism evidence="1 2">
    <name type="scientific">Bacillus albus</name>
    <dbReference type="NCBI Taxonomy" id="2026189"/>
    <lineage>
        <taxon>Bacteria</taxon>
        <taxon>Bacillati</taxon>
        <taxon>Bacillota</taxon>
        <taxon>Bacilli</taxon>
        <taxon>Bacillales</taxon>
        <taxon>Bacillaceae</taxon>
        <taxon>Bacillus</taxon>
        <taxon>Bacillus cereus group</taxon>
    </lineage>
</organism>
<reference evidence="1 2" key="1">
    <citation type="submission" date="2016-06" db="EMBL/GenBank/DDBJ databases">
        <title>First insights into the genetic diversity and population structure of in the Bacillus cereus group bacteria from diverse marine environments.</title>
        <authorList>
            <person name="Liu Y."/>
            <person name="Lai Q."/>
            <person name="Shao Z."/>
        </authorList>
    </citation>
    <scope>NUCLEOTIDE SEQUENCE [LARGE SCALE GENOMIC DNA]</scope>
    <source>
        <strain evidence="1 2">N35-10-2</strain>
    </source>
</reference>
<gene>
    <name evidence="1" type="ORF">BAU25_02310</name>
</gene>
<name>A0A1J9SYL0_9BACI</name>
<protein>
    <submittedName>
        <fullName evidence="1">Uncharacterized protein</fullName>
    </submittedName>
</protein>